<feature type="compositionally biased region" description="Polar residues" evidence="1">
    <location>
        <begin position="354"/>
        <end position="369"/>
    </location>
</feature>
<accession>A0A445HFG0</accession>
<evidence type="ECO:0000259" key="2">
    <source>
        <dbReference type="Pfam" id="PF09133"/>
    </source>
</evidence>
<comment type="caution">
    <text evidence="3">The sequence shown here is derived from an EMBL/GenBank/DDBJ whole genome shotgun (WGS) entry which is preliminary data.</text>
</comment>
<sequence length="521" mass="56960">MADSTPTATPSNDIVSSSFRRTVTLYDWWLVIAKNDFQGKRLAVAGVSSRKDEATRVFVSAAVIKRYDVFSLETADGICVIIRGFINEQRTLENGFSAEVFHHFLFGFPPDWERYALDCFKEEPTTDADLGSVVPDNAPASCPKILSDGVEKSIPTCLVSPEEASGDHEMSFPENECNVSKEMGGVHVACSSGGKSHSFKLHNIKVCQQKKQPASECLPNHPDNENSSSVALENCNVERLESPTTPIQPQLWSEYSNDACVENAIPTSLASEEAPGDHEKSFPENESNVSKEINGVNVACSSGGKSRSARLHDIKVYQQKKPASGGSLKHPNNENSTSVALENCDVKGLKSPATPIQSQSSRQLSTSPGQVIKKSASKISRTLSPKTEGCYKKKRVTVETKVVMPKGKLNKSASALKNPREKDLSPLAKGSQQKISTFTPESLSFRKSRSGRLLLPPLEFWRNQIPIYNADHEITEIRDGASLISPCRGFSPSLSLAIKNVERDAGKELKCLIHGMDLFCE</sequence>
<dbReference type="InterPro" id="IPR053090">
    <property type="entry name" value="Centromere_KNL-2_homolog"/>
</dbReference>
<dbReference type="PANTHER" id="PTHR35311">
    <property type="entry name" value="KINETOCHORE-ASSOCIATED PROTEIN KNL-2 HOMOLOG"/>
    <property type="match status" value="1"/>
</dbReference>
<feature type="region of interest" description="Disordered" evidence="1">
    <location>
        <begin position="271"/>
        <end position="290"/>
    </location>
</feature>
<gene>
    <name evidence="3" type="ORF">D0Y65_036566</name>
</gene>
<name>A0A445HFG0_GLYSO</name>
<evidence type="ECO:0000256" key="1">
    <source>
        <dbReference type="SAM" id="MobiDB-lite"/>
    </source>
</evidence>
<feature type="region of interest" description="Disordered" evidence="1">
    <location>
        <begin position="350"/>
        <end position="376"/>
    </location>
</feature>
<proteinExistence type="predicted"/>
<dbReference type="Proteomes" id="UP000289340">
    <property type="component" value="Chromosome 13"/>
</dbReference>
<organism evidence="3 4">
    <name type="scientific">Glycine soja</name>
    <name type="common">Wild soybean</name>
    <dbReference type="NCBI Taxonomy" id="3848"/>
    <lineage>
        <taxon>Eukaryota</taxon>
        <taxon>Viridiplantae</taxon>
        <taxon>Streptophyta</taxon>
        <taxon>Embryophyta</taxon>
        <taxon>Tracheophyta</taxon>
        <taxon>Spermatophyta</taxon>
        <taxon>Magnoliopsida</taxon>
        <taxon>eudicotyledons</taxon>
        <taxon>Gunneridae</taxon>
        <taxon>Pentapetalae</taxon>
        <taxon>rosids</taxon>
        <taxon>fabids</taxon>
        <taxon>Fabales</taxon>
        <taxon>Fabaceae</taxon>
        <taxon>Papilionoideae</taxon>
        <taxon>50 kb inversion clade</taxon>
        <taxon>NPAAA clade</taxon>
        <taxon>indigoferoid/millettioid clade</taxon>
        <taxon>Phaseoleae</taxon>
        <taxon>Glycine</taxon>
        <taxon>Glycine subgen. Soja</taxon>
    </lineage>
</organism>
<dbReference type="EMBL" id="QZWG01000013">
    <property type="protein sequence ID" value="RZB72311.1"/>
    <property type="molecule type" value="Genomic_DNA"/>
</dbReference>
<dbReference type="PANTHER" id="PTHR35311:SF9">
    <property type="entry name" value="KINETOCHORE-ASSOCIATED PROTEIN KNL-2 HOMOLOG"/>
    <property type="match status" value="1"/>
</dbReference>
<evidence type="ECO:0000313" key="3">
    <source>
        <dbReference type="EMBL" id="RZB72311.1"/>
    </source>
</evidence>
<reference evidence="3 4" key="1">
    <citation type="submission" date="2018-09" db="EMBL/GenBank/DDBJ databases">
        <title>A high-quality reference genome of wild soybean provides a powerful tool to mine soybean genomes.</title>
        <authorList>
            <person name="Xie M."/>
            <person name="Chung C.Y.L."/>
            <person name="Li M.-W."/>
            <person name="Wong F.-L."/>
            <person name="Chan T.-F."/>
            <person name="Lam H.-M."/>
        </authorList>
    </citation>
    <scope>NUCLEOTIDE SEQUENCE [LARGE SCALE GENOMIC DNA]</scope>
    <source>
        <strain evidence="4">cv. W05</strain>
        <tissue evidence="3">Hypocotyl of etiolated seedlings</tissue>
    </source>
</reference>
<protein>
    <submittedName>
        <fullName evidence="3">Kinetochore-associated protein KNL-2-like isoform A</fullName>
    </submittedName>
</protein>
<dbReference type="InterPro" id="IPR015216">
    <property type="entry name" value="SANTA"/>
</dbReference>
<keyword evidence="4" id="KW-1185">Reference proteome</keyword>
<dbReference type="Pfam" id="PF09133">
    <property type="entry name" value="SANTA"/>
    <property type="match status" value="1"/>
</dbReference>
<feature type="domain" description="SANTA" evidence="2">
    <location>
        <begin position="23"/>
        <end position="115"/>
    </location>
</feature>
<evidence type="ECO:0000313" key="4">
    <source>
        <dbReference type="Proteomes" id="UP000289340"/>
    </source>
</evidence>
<dbReference type="AlphaFoldDB" id="A0A445HFG0"/>